<dbReference type="InterPro" id="IPR000510">
    <property type="entry name" value="Nase/OxRdtase_comp1"/>
</dbReference>
<evidence type="ECO:0000259" key="1">
    <source>
        <dbReference type="Pfam" id="PF00148"/>
    </source>
</evidence>
<comment type="caution">
    <text evidence="2">The sequence shown here is derived from an EMBL/GenBank/DDBJ whole genome shotgun (WGS) entry which is preliminary data.</text>
</comment>
<gene>
    <name evidence="2" type="ORF">H8Z76_07675</name>
</gene>
<sequence length="420" mass="46845">MMNGCDCYGEKTLHYVSAAHGGWGIVRIAAQVPESHQLFVCPFACGRHGALGGEMNGIKDRISYLFITEADIVSGEFEELIVDGVNELFEALEKQPKVLFVFTACLDDLLGTDHEPILKRLGELYPDTHFRHCTMNPISLDTTLPPGITVQINMYSLLELAPERKKQVNLLGCNVPQKETDDIRTVLQQAGYELGVLSACRDYAEFEEMAKAELNLVISPVVLAAAKKMEKKLGIPWLRHLRSYRLDEIDEMYAELSKQLNTDLTEAAAEFRKKAEEKITETLAVIGDYPVAVDYQAVLRPFNLALALTEYGFKVGLVASNGIPAFEKESAKKLKEMVPDVVFTDPMHPQSVQYPHEGEEYLCIGFDCGYITKSKKLVELVEDEGLFGYSGVMELMNRMQDAFLTKADVNKMIEGAGLII</sequence>
<dbReference type="Pfam" id="PF00148">
    <property type="entry name" value="Oxidored_nitro"/>
    <property type="match status" value="1"/>
</dbReference>
<dbReference type="Proteomes" id="UP000621540">
    <property type="component" value="Unassembled WGS sequence"/>
</dbReference>
<reference evidence="2 3" key="1">
    <citation type="submission" date="2020-08" db="EMBL/GenBank/DDBJ databases">
        <title>Genome public.</title>
        <authorList>
            <person name="Liu C."/>
            <person name="Sun Q."/>
        </authorList>
    </citation>
    <scope>NUCLEOTIDE SEQUENCE [LARGE SCALE GENOMIC DNA]</scope>
    <source>
        <strain evidence="2 3">BX0805</strain>
    </source>
</reference>
<evidence type="ECO:0000313" key="2">
    <source>
        <dbReference type="EMBL" id="MBC5753906.1"/>
    </source>
</evidence>
<dbReference type="RefSeq" id="WP_186982137.1">
    <property type="nucleotide sequence ID" value="NZ_JACOQH010000004.1"/>
</dbReference>
<accession>A0ABR7IAH4</accession>
<dbReference type="EMBL" id="JACOQH010000004">
    <property type="protein sequence ID" value="MBC5753906.1"/>
    <property type="molecule type" value="Genomic_DNA"/>
</dbReference>
<dbReference type="PANTHER" id="PTHR42956">
    <property type="entry name" value="NITROGENASE IRON-MOLYBDENUM COFACTOR BIOSYNTHESIS PROTEIN NIFE"/>
    <property type="match status" value="1"/>
</dbReference>
<keyword evidence="3" id="KW-1185">Reference proteome</keyword>
<evidence type="ECO:0000313" key="3">
    <source>
        <dbReference type="Proteomes" id="UP000621540"/>
    </source>
</evidence>
<dbReference type="PANTHER" id="PTHR42956:SF1">
    <property type="entry name" value="NITROGENASE IRON-MOLYBDENUM COFACTOR BIOSYNTHESIS PROTEIN NIFE"/>
    <property type="match status" value="1"/>
</dbReference>
<proteinExistence type="predicted"/>
<name>A0ABR7IAH4_9FIRM</name>
<organism evidence="2 3">
    <name type="scientific">Roseburia yibonii</name>
    <dbReference type="NCBI Taxonomy" id="2763063"/>
    <lineage>
        <taxon>Bacteria</taxon>
        <taxon>Bacillati</taxon>
        <taxon>Bacillota</taxon>
        <taxon>Clostridia</taxon>
        <taxon>Lachnospirales</taxon>
        <taxon>Lachnospiraceae</taxon>
        <taxon>Roseburia</taxon>
    </lineage>
</organism>
<dbReference type="InterPro" id="IPR049939">
    <property type="entry name" value="NifE-like"/>
</dbReference>
<protein>
    <submittedName>
        <fullName evidence="2">Oxidoreductase</fullName>
    </submittedName>
</protein>
<dbReference type="Gene3D" id="3.40.50.1980">
    <property type="entry name" value="Nitrogenase molybdenum iron protein domain"/>
    <property type="match status" value="2"/>
</dbReference>
<feature type="domain" description="Nitrogenase/oxidoreductase component 1" evidence="1">
    <location>
        <begin position="27"/>
        <end position="402"/>
    </location>
</feature>
<dbReference type="SUPFAM" id="SSF53807">
    <property type="entry name" value="Helical backbone' metal receptor"/>
    <property type="match status" value="1"/>
</dbReference>